<dbReference type="AlphaFoldDB" id="A0A645G5T5"/>
<evidence type="ECO:0000313" key="1">
    <source>
        <dbReference type="EMBL" id="MPN21332.1"/>
    </source>
</evidence>
<accession>A0A645G5T5</accession>
<dbReference type="EMBL" id="VSSQ01069293">
    <property type="protein sequence ID" value="MPN21332.1"/>
    <property type="molecule type" value="Genomic_DNA"/>
</dbReference>
<proteinExistence type="predicted"/>
<protein>
    <submittedName>
        <fullName evidence="1">Uncharacterized protein</fullName>
    </submittedName>
</protein>
<sequence length="116" mass="13000">MVGESGKHRPVAVVGGVDMLRGLNYVSVLIDKQYITKTFHYLNYKTSCDRESGSDRFGEGELKNTVTADLLNAGKLRPGQVAPQRVCDRRRLRHGGEEGFLFLLRNQRRAAVLRAP</sequence>
<organism evidence="1">
    <name type="scientific">bioreactor metagenome</name>
    <dbReference type="NCBI Taxonomy" id="1076179"/>
    <lineage>
        <taxon>unclassified sequences</taxon>
        <taxon>metagenomes</taxon>
        <taxon>ecological metagenomes</taxon>
    </lineage>
</organism>
<reference evidence="1" key="1">
    <citation type="submission" date="2019-08" db="EMBL/GenBank/DDBJ databases">
        <authorList>
            <person name="Kucharzyk K."/>
            <person name="Murdoch R.W."/>
            <person name="Higgins S."/>
            <person name="Loffler F."/>
        </authorList>
    </citation>
    <scope>NUCLEOTIDE SEQUENCE</scope>
</reference>
<comment type="caution">
    <text evidence="1">The sequence shown here is derived from an EMBL/GenBank/DDBJ whole genome shotgun (WGS) entry which is preliminary data.</text>
</comment>
<gene>
    <name evidence="1" type="ORF">SDC9_168711</name>
</gene>
<name>A0A645G5T5_9ZZZZ</name>